<dbReference type="GO" id="GO:0005525">
    <property type="term" value="F:GTP binding"/>
    <property type="evidence" value="ECO:0007669"/>
    <property type="project" value="UniProtKB-KW"/>
</dbReference>
<feature type="domain" description="Nucleotidyl transferase" evidence="8">
    <location>
        <begin position="8"/>
        <end position="287"/>
    </location>
</feature>
<dbReference type="FunFam" id="3.90.550.10:FF:000046">
    <property type="entry name" value="Mannose-1-phosphate guanylyltransferase (GDP)"/>
    <property type="match status" value="1"/>
</dbReference>
<comment type="catalytic activity">
    <reaction evidence="7">
        <text>alpha-D-mannose 1-phosphate + GTP + H(+) = GDP-alpha-D-mannose + diphosphate</text>
        <dbReference type="Rhea" id="RHEA:15229"/>
        <dbReference type="ChEBI" id="CHEBI:15378"/>
        <dbReference type="ChEBI" id="CHEBI:33019"/>
        <dbReference type="ChEBI" id="CHEBI:37565"/>
        <dbReference type="ChEBI" id="CHEBI:57527"/>
        <dbReference type="ChEBI" id="CHEBI:58409"/>
        <dbReference type="EC" id="2.7.7.13"/>
    </reaction>
</comment>
<keyword evidence="3 10" id="KW-0808">Transferase</keyword>
<evidence type="ECO:0000256" key="3">
    <source>
        <dbReference type="ARBA" id="ARBA00022679"/>
    </source>
</evidence>
<evidence type="ECO:0000313" key="10">
    <source>
        <dbReference type="EMBL" id="QBA64902.1"/>
    </source>
</evidence>
<dbReference type="RefSeq" id="WP_129605631.1">
    <property type="nucleotide sequence ID" value="NZ_CP035544.1"/>
</dbReference>
<proteinExistence type="inferred from homology"/>
<dbReference type="InterPro" id="IPR005835">
    <property type="entry name" value="NTP_transferase_dom"/>
</dbReference>
<accession>A0A411EAZ6</accession>
<dbReference type="GO" id="GO:0004475">
    <property type="term" value="F:mannose-1-phosphate guanylyltransferase (GTP) activity"/>
    <property type="evidence" value="ECO:0007669"/>
    <property type="project" value="UniProtKB-EC"/>
</dbReference>
<dbReference type="Pfam" id="PF00483">
    <property type="entry name" value="NTP_transferase"/>
    <property type="match status" value="1"/>
</dbReference>
<dbReference type="PANTHER" id="PTHR46390:SF1">
    <property type="entry name" value="MANNOSE-1-PHOSPHATE GUANYLYLTRANSFERASE"/>
    <property type="match status" value="1"/>
</dbReference>
<keyword evidence="6" id="KW-0342">GTP-binding</keyword>
<dbReference type="EMBL" id="CP035544">
    <property type="protein sequence ID" value="QBA64902.1"/>
    <property type="molecule type" value="Genomic_DNA"/>
</dbReference>
<keyword evidence="4 10" id="KW-0548">Nucleotidyltransferase</keyword>
<dbReference type="SUPFAM" id="SSF53448">
    <property type="entry name" value="Nucleotide-diphospho-sugar transferases"/>
    <property type="match status" value="1"/>
</dbReference>
<evidence type="ECO:0000313" key="11">
    <source>
        <dbReference type="Proteomes" id="UP000290889"/>
    </source>
</evidence>
<evidence type="ECO:0000256" key="2">
    <source>
        <dbReference type="ARBA" id="ARBA00012387"/>
    </source>
</evidence>
<dbReference type="InterPro" id="IPR049577">
    <property type="entry name" value="GMPP_N"/>
</dbReference>
<dbReference type="CDD" id="cd02509">
    <property type="entry name" value="GDP-M1P_Guanylyltransferase"/>
    <property type="match status" value="1"/>
</dbReference>
<dbReference type="AlphaFoldDB" id="A0A411EAZ6"/>
<dbReference type="KEGG" id="mur:EQY75_10385"/>
<evidence type="ECO:0000256" key="4">
    <source>
        <dbReference type="ARBA" id="ARBA00022695"/>
    </source>
</evidence>
<dbReference type="Pfam" id="PF22640">
    <property type="entry name" value="ManC_GMP_beta-helix"/>
    <property type="match status" value="1"/>
</dbReference>
<dbReference type="PANTHER" id="PTHR46390">
    <property type="entry name" value="MANNOSE-1-PHOSPHATE GUANYLYLTRANSFERASE"/>
    <property type="match status" value="1"/>
</dbReference>
<dbReference type="InterPro" id="IPR051161">
    <property type="entry name" value="Mannose-6P_isomerase_type2"/>
</dbReference>
<feature type="domain" description="MannoseP isomerase/GMP-like beta-helix" evidence="9">
    <location>
        <begin position="298"/>
        <end position="350"/>
    </location>
</feature>
<dbReference type="Proteomes" id="UP000290889">
    <property type="component" value="Chromosome"/>
</dbReference>
<protein>
    <recommendedName>
        <fullName evidence="2">mannose-1-phosphate guanylyltransferase</fullName>
        <ecNumber evidence="2">2.7.7.13</ecNumber>
    </recommendedName>
</protein>
<keyword evidence="11" id="KW-1185">Reference proteome</keyword>
<dbReference type="OrthoDB" id="9806359at2"/>
<reference evidence="10 11" key="1">
    <citation type="submission" date="2019-01" db="EMBL/GenBank/DDBJ databases">
        <title>Muriicola soli sp. nov., isolated from soil.</title>
        <authorList>
            <person name="Kang H.J."/>
            <person name="Kim S.B."/>
        </authorList>
    </citation>
    <scope>NUCLEOTIDE SEQUENCE [LARGE SCALE GENOMIC DNA]</scope>
    <source>
        <strain evidence="10 11">MMS17-SY002</strain>
    </source>
</reference>
<evidence type="ECO:0000256" key="1">
    <source>
        <dbReference type="ARBA" id="ARBA00006115"/>
    </source>
</evidence>
<organism evidence="10 11">
    <name type="scientific">Muriicola soli</name>
    <dbReference type="NCBI Taxonomy" id="2507538"/>
    <lineage>
        <taxon>Bacteria</taxon>
        <taxon>Pseudomonadati</taxon>
        <taxon>Bacteroidota</taxon>
        <taxon>Flavobacteriia</taxon>
        <taxon>Flavobacteriales</taxon>
        <taxon>Flavobacteriaceae</taxon>
        <taxon>Muriicola</taxon>
    </lineage>
</organism>
<evidence type="ECO:0000256" key="6">
    <source>
        <dbReference type="ARBA" id="ARBA00023134"/>
    </source>
</evidence>
<evidence type="ECO:0000259" key="8">
    <source>
        <dbReference type="Pfam" id="PF00483"/>
    </source>
</evidence>
<evidence type="ECO:0000259" key="9">
    <source>
        <dbReference type="Pfam" id="PF22640"/>
    </source>
</evidence>
<dbReference type="GO" id="GO:0009298">
    <property type="term" value="P:GDP-mannose biosynthetic process"/>
    <property type="evidence" value="ECO:0007669"/>
    <property type="project" value="TreeGrafter"/>
</dbReference>
<comment type="similarity">
    <text evidence="1">Belongs to the mannose-6-phosphate isomerase type 2 family.</text>
</comment>
<dbReference type="InterPro" id="IPR029044">
    <property type="entry name" value="Nucleotide-diphossugar_trans"/>
</dbReference>
<sequence length="360" mass="41100">MKNKNYYAVLMAGGVGSRFWPVSTTKNPKQFHDMLGTGDTLIQRTFKRLNNFIPTENILILTNERYNDLVLSQLPKIKPEQVVLEPAMRNTAPCILYAALKIQKMNPDAVMIVAPSDHWIENEDAFAADVQRCFEACAEEEALCTLGIKPSFPNTGFGYIEYEKESKVDLKSVKQFREKPDYETAKSFLDHGNFLWNAGIFMWSVQTIIKAFKKYQPEQYELFERGVPHYNTEKESDFIRANYAAAENISIDYAILERSDTIYVLPASFDWNDLGTWGSLYDKLDKDPNENAVVNGKILEMDSKGNMIRLPKDKIAVIDGLQDYIIVDNGEVLMIVPKAKEQEIKAIVSKTKSTFGEYYT</sequence>
<name>A0A411EAZ6_9FLAO</name>
<keyword evidence="5" id="KW-0547">Nucleotide-binding</keyword>
<dbReference type="SUPFAM" id="SSF159283">
    <property type="entry name" value="Guanosine diphospho-D-mannose pyrophosphorylase/mannose-6-phosphate isomerase linker domain"/>
    <property type="match status" value="1"/>
</dbReference>
<evidence type="ECO:0000256" key="5">
    <source>
        <dbReference type="ARBA" id="ARBA00022741"/>
    </source>
</evidence>
<evidence type="ECO:0000256" key="7">
    <source>
        <dbReference type="ARBA" id="ARBA00047343"/>
    </source>
</evidence>
<dbReference type="EC" id="2.7.7.13" evidence="2"/>
<gene>
    <name evidence="10" type="ORF">EQY75_10385</name>
</gene>
<dbReference type="Gene3D" id="3.90.550.10">
    <property type="entry name" value="Spore Coat Polysaccharide Biosynthesis Protein SpsA, Chain A"/>
    <property type="match status" value="1"/>
</dbReference>
<dbReference type="InterPro" id="IPR054566">
    <property type="entry name" value="ManC/GMP-like_b-helix"/>
</dbReference>